<evidence type="ECO:0000313" key="3">
    <source>
        <dbReference type="Proteomes" id="UP000811619"/>
    </source>
</evidence>
<dbReference type="AlphaFoldDB" id="A0A8K0J8E0"/>
<feature type="region of interest" description="Disordered" evidence="1">
    <location>
        <begin position="65"/>
        <end position="99"/>
    </location>
</feature>
<accession>A0A8K0J8E0</accession>
<reference evidence="2" key="1">
    <citation type="journal article" date="2020" name="bioRxiv">
        <title>Whole genome comparisons of ergot fungi reveals the divergence and evolution of species within the genus Claviceps are the result of varying mechanisms driving genome evolution and host range expansion.</title>
        <authorList>
            <person name="Wyka S.A."/>
            <person name="Mondo S.J."/>
            <person name="Liu M."/>
            <person name="Dettman J."/>
            <person name="Nalam V."/>
            <person name="Broders K.D."/>
        </authorList>
    </citation>
    <scope>NUCLEOTIDE SEQUENCE</scope>
    <source>
        <strain evidence="2">CCC 489</strain>
    </source>
</reference>
<name>A0A8K0J8E0_9HYPO</name>
<evidence type="ECO:0000256" key="1">
    <source>
        <dbReference type="SAM" id="MobiDB-lite"/>
    </source>
</evidence>
<proteinExistence type="predicted"/>
<gene>
    <name evidence="2" type="ORF">E4U42_002653</name>
</gene>
<organism evidence="2 3">
    <name type="scientific">Claviceps africana</name>
    <dbReference type="NCBI Taxonomy" id="83212"/>
    <lineage>
        <taxon>Eukaryota</taxon>
        <taxon>Fungi</taxon>
        <taxon>Dikarya</taxon>
        <taxon>Ascomycota</taxon>
        <taxon>Pezizomycotina</taxon>
        <taxon>Sordariomycetes</taxon>
        <taxon>Hypocreomycetidae</taxon>
        <taxon>Hypocreales</taxon>
        <taxon>Clavicipitaceae</taxon>
        <taxon>Claviceps</taxon>
    </lineage>
</organism>
<keyword evidence="3" id="KW-1185">Reference proteome</keyword>
<protein>
    <submittedName>
        <fullName evidence="2">Uncharacterized protein</fullName>
    </submittedName>
</protein>
<evidence type="ECO:0000313" key="2">
    <source>
        <dbReference type="EMBL" id="KAG5927066.1"/>
    </source>
</evidence>
<dbReference type="Proteomes" id="UP000811619">
    <property type="component" value="Unassembled WGS sequence"/>
</dbReference>
<sequence length="138" mass="15150">MECDKRILAGHSGYQRIEPWQTAKRPLQAPSQRPHMARGSTIDLCWYRVSGQYELCGHCPALRGPGEALERPATRPKKNCAPDTVERTEKGPLDPNLDPNLDLDLDAAITGGESGCTRKPSASLLVQGMEQNGHKTMT</sequence>
<comment type="caution">
    <text evidence="2">The sequence shown here is derived from an EMBL/GenBank/DDBJ whole genome shotgun (WGS) entry which is preliminary data.</text>
</comment>
<dbReference type="EMBL" id="SRPY01000212">
    <property type="protein sequence ID" value="KAG5927066.1"/>
    <property type="molecule type" value="Genomic_DNA"/>
</dbReference>